<dbReference type="GO" id="GO:0009102">
    <property type="term" value="P:biotin biosynthetic process"/>
    <property type="evidence" value="ECO:0007669"/>
    <property type="project" value="UniProtKB-UniRule"/>
</dbReference>
<dbReference type="GO" id="GO:0005829">
    <property type="term" value="C:cytosol"/>
    <property type="evidence" value="ECO:0007669"/>
    <property type="project" value="TreeGrafter"/>
</dbReference>
<comment type="similarity">
    <text evidence="8">Belongs to the dethiobiotin synthetase family.</text>
</comment>
<dbReference type="InterPro" id="IPR004472">
    <property type="entry name" value="DTB_synth_BioD"/>
</dbReference>
<feature type="active site" evidence="8">
    <location>
        <position position="32"/>
    </location>
</feature>
<feature type="binding site" evidence="8">
    <location>
        <position position="14"/>
    </location>
    <ligand>
        <name>Mg(2+)</name>
        <dbReference type="ChEBI" id="CHEBI:18420"/>
    </ligand>
</feature>
<name>A0A6H1ULY0_9GAMM</name>
<comment type="caution">
    <text evidence="8">Lacks conserved residue(s) required for the propagation of feature annotation.</text>
</comment>
<sequence>MYFVTGTDTDAGKTCITAGLLRAAGSKSLGLKPIAAGCELTAAGLRNSDALQLMQASGIKLSYEQVNPIAFEEAIAPHIAAKRSQHPLTVEQLTPLLPQAAMKEASLCLVEGAGGWRLPLNYQQTLPQWVQQQAWPVILVVGVKLGCLNHALLTAAAIQQDGLELIGWVANQVDPSMSAYQDNLDTLKSMMPVPMLASVPFLAEPETAADHLQQAAVRLLKV</sequence>
<keyword evidence="10" id="KW-1185">Reference proteome</keyword>
<evidence type="ECO:0000256" key="5">
    <source>
        <dbReference type="ARBA" id="ARBA00022756"/>
    </source>
</evidence>
<keyword evidence="3 8" id="KW-0479">Metal-binding</keyword>
<dbReference type="HAMAP" id="MF_00336">
    <property type="entry name" value="BioD"/>
    <property type="match status" value="1"/>
</dbReference>
<keyword evidence="4 8" id="KW-0547">Nucleotide-binding</keyword>
<dbReference type="PIRSF" id="PIRSF006755">
    <property type="entry name" value="DTB_synth"/>
    <property type="match status" value="1"/>
</dbReference>
<comment type="function">
    <text evidence="8">Catalyzes a mechanistically unusual reaction, the ATP-dependent insertion of CO2 between the N7 and N8 nitrogen atoms of 7,8-diaminopelargonic acid (DAPA, also called 7,8-diammoniononanoate) to form a ureido ring.</text>
</comment>
<evidence type="ECO:0000256" key="4">
    <source>
        <dbReference type="ARBA" id="ARBA00022741"/>
    </source>
</evidence>
<feature type="binding site" evidence="8">
    <location>
        <begin position="200"/>
        <end position="202"/>
    </location>
    <ligand>
        <name>ATP</name>
        <dbReference type="ChEBI" id="CHEBI:30616"/>
    </ligand>
</feature>
<feature type="binding site" evidence="8">
    <location>
        <position position="111"/>
    </location>
    <ligand>
        <name>Mg(2+)</name>
        <dbReference type="ChEBI" id="CHEBI:18420"/>
    </ligand>
</feature>
<accession>A0A6H1ULY0</accession>
<feature type="binding site" evidence="8">
    <location>
        <begin position="171"/>
        <end position="172"/>
    </location>
    <ligand>
        <name>ATP</name>
        <dbReference type="ChEBI" id="CHEBI:30616"/>
    </ligand>
</feature>
<keyword evidence="5 8" id="KW-0093">Biotin biosynthesis</keyword>
<dbReference type="SUPFAM" id="SSF52540">
    <property type="entry name" value="P-loop containing nucleoside triphosphate hydrolases"/>
    <property type="match status" value="1"/>
</dbReference>
<evidence type="ECO:0000313" key="9">
    <source>
        <dbReference type="EMBL" id="QIZ78802.1"/>
    </source>
</evidence>
<gene>
    <name evidence="8 9" type="primary">bioD</name>
    <name evidence="9" type="ORF">HER31_03495</name>
</gene>
<dbReference type="KEGG" id="fes:HER31_03495"/>
<dbReference type="InterPro" id="IPR027417">
    <property type="entry name" value="P-loop_NTPase"/>
</dbReference>
<dbReference type="UniPathway" id="UPA00078">
    <property type="reaction ID" value="UER00161"/>
</dbReference>
<evidence type="ECO:0000256" key="6">
    <source>
        <dbReference type="ARBA" id="ARBA00022840"/>
    </source>
</evidence>
<dbReference type="GO" id="GO:0042803">
    <property type="term" value="F:protein homodimerization activity"/>
    <property type="evidence" value="ECO:0007669"/>
    <property type="project" value="UniProtKB-ARBA"/>
</dbReference>
<comment type="pathway">
    <text evidence="8">Cofactor biosynthesis; biotin biosynthesis; biotin from 7,8-diaminononanoate: step 1/2.</text>
</comment>
<dbReference type="CDD" id="cd03109">
    <property type="entry name" value="DTBS"/>
    <property type="match status" value="1"/>
</dbReference>
<evidence type="ECO:0000256" key="3">
    <source>
        <dbReference type="ARBA" id="ARBA00022723"/>
    </source>
</evidence>
<proteinExistence type="inferred from homology"/>
<evidence type="ECO:0000256" key="2">
    <source>
        <dbReference type="ARBA" id="ARBA00022598"/>
    </source>
</evidence>
<dbReference type="EC" id="6.3.3.3" evidence="8"/>
<protein>
    <recommendedName>
        <fullName evidence="8">ATP-dependent dethiobiotin synthetase BioD</fullName>
        <ecNumber evidence="8">6.3.3.3</ecNumber>
    </recommendedName>
    <alternativeName>
        <fullName evidence="8">DTB synthetase</fullName>
        <shortName evidence="8">DTBS</shortName>
    </alternativeName>
    <alternativeName>
        <fullName evidence="8">Dethiobiotin synthase</fullName>
    </alternativeName>
</protein>
<dbReference type="GO" id="GO:0005524">
    <property type="term" value="F:ATP binding"/>
    <property type="evidence" value="ECO:0007669"/>
    <property type="project" value="UniProtKB-UniRule"/>
</dbReference>
<dbReference type="PANTHER" id="PTHR43210:SF5">
    <property type="entry name" value="DETHIOBIOTIN SYNTHETASE"/>
    <property type="match status" value="1"/>
</dbReference>
<evidence type="ECO:0000256" key="7">
    <source>
        <dbReference type="ARBA" id="ARBA00022842"/>
    </source>
</evidence>
<dbReference type="Proteomes" id="UP000501602">
    <property type="component" value="Chromosome"/>
</dbReference>
<comment type="cofactor">
    <cofactor evidence="8">
        <name>Mg(2+)</name>
        <dbReference type="ChEBI" id="CHEBI:18420"/>
    </cofactor>
</comment>
<feature type="binding site" evidence="8">
    <location>
        <position position="49"/>
    </location>
    <ligand>
        <name>ATP</name>
        <dbReference type="ChEBI" id="CHEBI:30616"/>
    </ligand>
</feature>
<comment type="subunit">
    <text evidence="8">Homodimer.</text>
</comment>
<dbReference type="NCBIfam" id="TIGR00347">
    <property type="entry name" value="bioD"/>
    <property type="match status" value="1"/>
</dbReference>
<comment type="subcellular location">
    <subcellularLocation>
        <location evidence="8">Cytoplasm</location>
    </subcellularLocation>
</comment>
<dbReference type="GO" id="GO:0000287">
    <property type="term" value="F:magnesium ion binding"/>
    <property type="evidence" value="ECO:0007669"/>
    <property type="project" value="UniProtKB-UniRule"/>
</dbReference>
<feature type="binding site" evidence="8">
    <location>
        <position position="49"/>
    </location>
    <ligand>
        <name>Mg(2+)</name>
        <dbReference type="ChEBI" id="CHEBI:18420"/>
    </ligand>
</feature>
<dbReference type="FunFam" id="3.40.50.300:FF:000292">
    <property type="entry name" value="ATP-dependent dethiobiotin synthetase BioD"/>
    <property type="match status" value="1"/>
</dbReference>
<feature type="binding site" evidence="8">
    <location>
        <begin position="111"/>
        <end position="114"/>
    </location>
    <ligand>
        <name>ATP</name>
        <dbReference type="ChEBI" id="CHEBI:30616"/>
    </ligand>
</feature>
<dbReference type="EMBL" id="CP051180">
    <property type="protein sequence ID" value="QIZ78802.1"/>
    <property type="molecule type" value="Genomic_DNA"/>
</dbReference>
<dbReference type="PANTHER" id="PTHR43210">
    <property type="entry name" value="DETHIOBIOTIN SYNTHETASE"/>
    <property type="match status" value="1"/>
</dbReference>
<reference evidence="9 10" key="1">
    <citation type="submission" date="2020-04" db="EMBL/GenBank/DDBJ databases">
        <title>Ferrimonas sp. S7 isolated from sea water.</title>
        <authorList>
            <person name="Bae S.S."/>
            <person name="Baek K."/>
        </authorList>
    </citation>
    <scope>NUCLEOTIDE SEQUENCE [LARGE SCALE GENOMIC DNA]</scope>
    <source>
        <strain evidence="9 10">S7</strain>
    </source>
</reference>
<keyword evidence="6 8" id="KW-0067">ATP-binding</keyword>
<dbReference type="Gene3D" id="3.40.50.300">
    <property type="entry name" value="P-loop containing nucleotide triphosphate hydrolases"/>
    <property type="match status" value="1"/>
</dbReference>
<dbReference type="RefSeq" id="WP_168663129.1">
    <property type="nucleotide sequence ID" value="NZ_CP051180.1"/>
</dbReference>
<evidence type="ECO:0000256" key="8">
    <source>
        <dbReference type="HAMAP-Rule" id="MF_00336"/>
    </source>
</evidence>
<comment type="catalytic activity">
    <reaction evidence="8">
        <text>(7R,8S)-7,8-diammoniononanoate + CO2 + ATP = (4R,5S)-dethiobiotin + ADP + phosphate + 3 H(+)</text>
        <dbReference type="Rhea" id="RHEA:15805"/>
        <dbReference type="ChEBI" id="CHEBI:15378"/>
        <dbReference type="ChEBI" id="CHEBI:16526"/>
        <dbReference type="ChEBI" id="CHEBI:30616"/>
        <dbReference type="ChEBI" id="CHEBI:43474"/>
        <dbReference type="ChEBI" id="CHEBI:149469"/>
        <dbReference type="ChEBI" id="CHEBI:149473"/>
        <dbReference type="ChEBI" id="CHEBI:456216"/>
        <dbReference type="EC" id="6.3.3.3"/>
    </reaction>
</comment>
<keyword evidence="1 8" id="KW-0963">Cytoplasm</keyword>
<organism evidence="9 10">
    <name type="scientific">Ferrimonas lipolytica</name>
    <dbReference type="NCBI Taxonomy" id="2724191"/>
    <lineage>
        <taxon>Bacteria</taxon>
        <taxon>Pseudomonadati</taxon>
        <taxon>Pseudomonadota</taxon>
        <taxon>Gammaproteobacteria</taxon>
        <taxon>Alteromonadales</taxon>
        <taxon>Ferrimonadaceae</taxon>
        <taxon>Ferrimonas</taxon>
    </lineage>
</organism>
<dbReference type="AlphaFoldDB" id="A0A6H1ULY0"/>
<keyword evidence="7 8" id="KW-0460">Magnesium</keyword>
<keyword evidence="2 8" id="KW-0436">Ligase</keyword>
<dbReference type="Pfam" id="PF13500">
    <property type="entry name" value="AAA_26"/>
    <property type="match status" value="1"/>
</dbReference>
<evidence type="ECO:0000256" key="1">
    <source>
        <dbReference type="ARBA" id="ARBA00022490"/>
    </source>
</evidence>
<dbReference type="GO" id="GO:0004141">
    <property type="term" value="F:dethiobiotin synthase activity"/>
    <property type="evidence" value="ECO:0007669"/>
    <property type="project" value="UniProtKB-UniRule"/>
</dbReference>
<evidence type="ECO:0000313" key="10">
    <source>
        <dbReference type="Proteomes" id="UP000501602"/>
    </source>
</evidence>